<feature type="transmembrane region" description="Helical" evidence="13">
    <location>
        <begin position="162"/>
        <end position="190"/>
    </location>
</feature>
<evidence type="ECO:0000256" key="1">
    <source>
        <dbReference type="ARBA" id="ARBA00004123"/>
    </source>
</evidence>
<evidence type="ECO:0000256" key="5">
    <source>
        <dbReference type="ARBA" id="ARBA00022478"/>
    </source>
</evidence>
<keyword evidence="6" id="KW-0719">Serine esterase</keyword>
<dbReference type="InterPro" id="IPR006110">
    <property type="entry name" value="Pol_omega/Rpo6/RPB6"/>
</dbReference>
<dbReference type="GO" id="GO:0005665">
    <property type="term" value="C:RNA polymerase II, core complex"/>
    <property type="evidence" value="ECO:0007669"/>
    <property type="project" value="InterPro"/>
</dbReference>
<evidence type="ECO:0000256" key="3">
    <source>
        <dbReference type="ARBA" id="ARBA00012479"/>
    </source>
</evidence>
<feature type="transmembrane region" description="Helical" evidence="13">
    <location>
        <begin position="74"/>
        <end position="93"/>
    </location>
</feature>
<feature type="active site" description="Charge relay system" evidence="11">
    <location>
        <position position="566"/>
    </location>
</feature>
<feature type="active site" description="Charge relay system" evidence="11">
    <location>
        <position position="642"/>
    </location>
</feature>
<dbReference type="Pfam" id="PF01192">
    <property type="entry name" value="RNA_pol_Rpb6"/>
    <property type="match status" value="1"/>
</dbReference>
<dbReference type="GO" id="GO:0046294">
    <property type="term" value="P:formaldehyde catabolic process"/>
    <property type="evidence" value="ECO:0007669"/>
    <property type="project" value="InterPro"/>
</dbReference>
<evidence type="ECO:0000256" key="10">
    <source>
        <dbReference type="ARBA" id="ARBA00025773"/>
    </source>
</evidence>
<dbReference type="InterPro" id="IPR014186">
    <property type="entry name" value="S-formylglutathione_hydrol"/>
</dbReference>
<dbReference type="FunFam" id="3.40.50.1820:FF:000002">
    <property type="entry name" value="S-formylglutathione hydrolase"/>
    <property type="match status" value="1"/>
</dbReference>
<keyword evidence="13" id="KW-1133">Transmembrane helix</keyword>
<dbReference type="PIRSF" id="PIRSF000778">
    <property type="entry name" value="RpoK/RPB6"/>
    <property type="match status" value="1"/>
</dbReference>
<dbReference type="AlphaFoldDB" id="A0A0G4MKJ4"/>
<accession>A0A0G4MKJ4</accession>
<comment type="similarity">
    <text evidence="2">Belongs to the esterase D family.</text>
</comment>
<dbReference type="SUPFAM" id="SSF63562">
    <property type="entry name" value="RPB6/omega subunit-like"/>
    <property type="match status" value="1"/>
</dbReference>
<keyword evidence="8" id="KW-0804">Transcription</keyword>
<dbReference type="InterPro" id="IPR020708">
    <property type="entry name" value="DNA-dir_RNA_polK_14-18kDa_CS"/>
</dbReference>
<dbReference type="SMART" id="SM01409">
    <property type="entry name" value="RNA_pol_Rpb6"/>
    <property type="match status" value="1"/>
</dbReference>
<dbReference type="EMBL" id="CVQH01023194">
    <property type="protein sequence ID" value="CRK34793.1"/>
    <property type="molecule type" value="Genomic_DNA"/>
</dbReference>
<dbReference type="GO" id="GO:0003677">
    <property type="term" value="F:DNA binding"/>
    <property type="evidence" value="ECO:0007669"/>
    <property type="project" value="InterPro"/>
</dbReference>
<keyword evidence="15" id="KW-1185">Reference proteome</keyword>
<evidence type="ECO:0000256" key="13">
    <source>
        <dbReference type="SAM" id="Phobius"/>
    </source>
</evidence>
<evidence type="ECO:0000256" key="8">
    <source>
        <dbReference type="ARBA" id="ARBA00023163"/>
    </source>
</evidence>
<dbReference type="InterPro" id="IPR036161">
    <property type="entry name" value="RPB6/omega-like_sf"/>
</dbReference>
<keyword evidence="7" id="KW-0378">Hydrolase</keyword>
<sequence>MLTTLLFTVLPDTSSTLDRIETILSGTGSEISEYRQSLSSNMNMAAVAGAITAQVAITGLSLEARSQAHWTASAFLTASIAFGVISVYVSFIVQQELNGLLGSTGVADWLSVPLTQAELQEKANQLYQDPALVDTELSVPLEREVQPENGAARPGLTREASALAAILLSAPSGLLALSLNAFVIGLGIYLGCTYTDNLISELGKGGSLGVLVFYIVASATATFLYTPSLSRPIYDKARPTHPRAKHPRRITSKMSDMGDDHDMGAHEDAFDDDEAFDYDEFPEEDEKKDDEEDGEENIINAGDPSAAAAAAKNSTLSHKDMKIPDDQRTTTPYMTKYEKARILGTRALQISMNAPVLVDLEGETDPLQIAIKELREKKIPLIVRRYMPDGYYEDWTCEELLHTAIVPRLLSATAIMAFTTKATIASFGGQLLKLSHASSTTKTDMALNLYLPPSSAKSPVPLLIYLSGLTCTPDNATEKSFIQSTAAARGIAVLLPDTSPRGLDIAGANDAYDFGEAASFYIDAQKAPYADNYKMETYLVRELPGLLERDFADRIDFQRVSITGHSMGGHGALTLYLKHPGLYKSVSAFAPIANPSRCPWGEKAFKGYLGDDVEEWKKHDATELVKGWKGPLNALIDVGTGDNFYKQGQLLPENFEAAVKEAGLSGLELRYQKDYDHSYFFMASFQHDHVNHAAKFLGV</sequence>
<evidence type="ECO:0000256" key="6">
    <source>
        <dbReference type="ARBA" id="ARBA00022487"/>
    </source>
</evidence>
<feature type="compositionally biased region" description="Basic and acidic residues" evidence="12">
    <location>
        <begin position="256"/>
        <end position="267"/>
    </location>
</feature>
<proteinExistence type="inferred from homology"/>
<protein>
    <recommendedName>
        <fullName evidence="4">S-formylglutathione hydrolase</fullName>
        <ecNumber evidence="3">3.1.2.12</ecNumber>
    </recommendedName>
</protein>
<dbReference type="Proteomes" id="UP000044602">
    <property type="component" value="Unassembled WGS sequence"/>
</dbReference>
<dbReference type="FunFam" id="3.90.940.10:FF:000009">
    <property type="entry name" value="DNA-directed RNA polymerases I"/>
    <property type="match status" value="1"/>
</dbReference>
<feature type="active site" description="Charge relay system" evidence="11">
    <location>
        <position position="677"/>
    </location>
</feature>
<dbReference type="SUPFAM" id="SSF53474">
    <property type="entry name" value="alpha/beta-Hydrolases"/>
    <property type="match status" value="1"/>
</dbReference>
<dbReference type="PROSITE" id="PS01111">
    <property type="entry name" value="RNA_POL_K_14KD"/>
    <property type="match status" value="1"/>
</dbReference>
<evidence type="ECO:0000256" key="9">
    <source>
        <dbReference type="ARBA" id="ARBA00023242"/>
    </source>
</evidence>
<dbReference type="PANTHER" id="PTHR10061:SF0">
    <property type="entry name" value="S-FORMYLGLUTATHIONE HYDROLASE"/>
    <property type="match status" value="1"/>
</dbReference>
<dbReference type="GO" id="GO:0003899">
    <property type="term" value="F:DNA-directed RNA polymerase activity"/>
    <property type="evidence" value="ECO:0007669"/>
    <property type="project" value="InterPro"/>
</dbReference>
<feature type="transmembrane region" description="Helical" evidence="13">
    <location>
        <begin position="202"/>
        <end position="225"/>
    </location>
</feature>
<feature type="transmembrane region" description="Helical" evidence="13">
    <location>
        <begin position="43"/>
        <end position="62"/>
    </location>
</feature>
<dbReference type="NCBIfam" id="TIGR02821">
    <property type="entry name" value="fghA_ester_D"/>
    <property type="match status" value="1"/>
</dbReference>
<comment type="subcellular location">
    <subcellularLocation>
        <location evidence="1">Nucleus</location>
    </subcellularLocation>
</comment>
<reference evidence="14 15" key="1">
    <citation type="submission" date="2015-05" db="EMBL/GenBank/DDBJ databases">
        <authorList>
            <person name="Wang D.B."/>
            <person name="Wang M."/>
        </authorList>
    </citation>
    <scope>NUCLEOTIDE SEQUENCE [LARGE SCALE GENOMIC DNA]</scope>
    <source>
        <strain evidence="14">VL1</strain>
    </source>
</reference>
<dbReference type="HAMAP" id="MF_00192">
    <property type="entry name" value="RNApol_arch_Rpo6"/>
    <property type="match status" value="1"/>
</dbReference>
<evidence type="ECO:0000256" key="7">
    <source>
        <dbReference type="ARBA" id="ARBA00022801"/>
    </source>
</evidence>
<dbReference type="InterPro" id="IPR028363">
    <property type="entry name" value="RPB6"/>
</dbReference>
<dbReference type="PIRSF" id="PIRSF500154">
    <property type="entry name" value="RPB6"/>
    <property type="match status" value="1"/>
</dbReference>
<evidence type="ECO:0000256" key="12">
    <source>
        <dbReference type="SAM" id="MobiDB-lite"/>
    </source>
</evidence>
<dbReference type="InterPro" id="IPR006111">
    <property type="entry name" value="Rpo6/Rpb6"/>
</dbReference>
<dbReference type="GO" id="GO:0052689">
    <property type="term" value="F:carboxylic ester hydrolase activity"/>
    <property type="evidence" value="ECO:0007669"/>
    <property type="project" value="UniProtKB-KW"/>
</dbReference>
<evidence type="ECO:0000256" key="4">
    <source>
        <dbReference type="ARBA" id="ARBA00016774"/>
    </source>
</evidence>
<dbReference type="InterPro" id="IPR029058">
    <property type="entry name" value="AB_hydrolase_fold"/>
</dbReference>
<dbReference type="GO" id="GO:0005829">
    <property type="term" value="C:cytosol"/>
    <property type="evidence" value="ECO:0007669"/>
    <property type="project" value="TreeGrafter"/>
</dbReference>
<comment type="similarity">
    <text evidence="10">Belongs to the archaeal Rpo6/eukaryotic RPB6 RNA polymerase subunit family.</text>
</comment>
<dbReference type="Gene3D" id="3.90.940.10">
    <property type="match status" value="1"/>
</dbReference>
<evidence type="ECO:0000256" key="11">
    <source>
        <dbReference type="PIRSR" id="PIRSR614186-1"/>
    </source>
</evidence>
<dbReference type="GO" id="GO:0006351">
    <property type="term" value="P:DNA-templated transcription"/>
    <property type="evidence" value="ECO:0007669"/>
    <property type="project" value="InterPro"/>
</dbReference>
<dbReference type="GO" id="GO:0018738">
    <property type="term" value="F:S-formylglutathione hydrolase activity"/>
    <property type="evidence" value="ECO:0007669"/>
    <property type="project" value="UniProtKB-EC"/>
</dbReference>
<dbReference type="PANTHER" id="PTHR10061">
    <property type="entry name" value="S-FORMYLGLUTATHIONE HYDROLASE"/>
    <property type="match status" value="1"/>
</dbReference>
<evidence type="ECO:0000256" key="2">
    <source>
        <dbReference type="ARBA" id="ARBA00005622"/>
    </source>
</evidence>
<keyword evidence="13" id="KW-0472">Membrane</keyword>
<organism evidence="14 15">
    <name type="scientific">Verticillium longisporum</name>
    <name type="common">Verticillium dahliae var. longisporum</name>
    <dbReference type="NCBI Taxonomy" id="100787"/>
    <lineage>
        <taxon>Eukaryota</taxon>
        <taxon>Fungi</taxon>
        <taxon>Dikarya</taxon>
        <taxon>Ascomycota</taxon>
        <taxon>Pezizomycotina</taxon>
        <taxon>Sordariomycetes</taxon>
        <taxon>Hypocreomycetidae</taxon>
        <taxon>Glomerellales</taxon>
        <taxon>Plectosphaerellaceae</taxon>
        <taxon>Verticillium</taxon>
    </lineage>
</organism>
<dbReference type="InterPro" id="IPR000801">
    <property type="entry name" value="Esterase-like"/>
</dbReference>
<evidence type="ECO:0000313" key="15">
    <source>
        <dbReference type="Proteomes" id="UP000044602"/>
    </source>
</evidence>
<dbReference type="Pfam" id="PF00756">
    <property type="entry name" value="Esterase"/>
    <property type="match status" value="1"/>
</dbReference>
<feature type="region of interest" description="Disordered" evidence="12">
    <location>
        <begin position="234"/>
        <end position="267"/>
    </location>
</feature>
<keyword evidence="5" id="KW-0240">DNA-directed RNA polymerase</keyword>
<keyword evidence="9" id="KW-0539">Nucleus</keyword>
<feature type="compositionally biased region" description="Basic residues" evidence="12">
    <location>
        <begin position="239"/>
        <end position="251"/>
    </location>
</feature>
<dbReference type="EC" id="3.1.2.12" evidence="3"/>
<dbReference type="Gene3D" id="3.40.50.1820">
    <property type="entry name" value="alpha/beta hydrolase"/>
    <property type="match status" value="1"/>
</dbReference>
<gene>
    <name evidence="14" type="ORF">BN1708_006527</name>
</gene>
<keyword evidence="13" id="KW-0812">Transmembrane</keyword>
<feature type="region of interest" description="Disordered" evidence="12">
    <location>
        <begin position="281"/>
        <end position="329"/>
    </location>
</feature>
<evidence type="ECO:0000313" key="14">
    <source>
        <dbReference type="EMBL" id="CRK34793.1"/>
    </source>
</evidence>
<feature type="compositionally biased region" description="Basic and acidic residues" evidence="12">
    <location>
        <begin position="317"/>
        <end position="328"/>
    </location>
</feature>
<dbReference type="STRING" id="100787.A0A0G4MKJ4"/>
<feature type="compositionally biased region" description="Acidic residues" evidence="12">
    <location>
        <begin position="281"/>
        <end position="296"/>
    </location>
</feature>
<dbReference type="NCBIfam" id="NF002208">
    <property type="entry name" value="PRK01099.1-3"/>
    <property type="match status" value="1"/>
</dbReference>
<name>A0A0G4MKJ4_VERLO</name>